<gene>
    <name evidence="2" type="ORF">RISK_005382</name>
</gene>
<dbReference type="AlphaFoldDB" id="A0A0J1B758"/>
<dbReference type="PATRIC" id="fig|595434.4.peg.5114"/>
<dbReference type="RefSeq" id="WP_236696559.1">
    <property type="nucleotide sequence ID" value="NZ_LECT01000044.1"/>
</dbReference>
<dbReference type="Pfam" id="PF13455">
    <property type="entry name" value="MUG113"/>
    <property type="match status" value="1"/>
</dbReference>
<protein>
    <recommendedName>
        <fullName evidence="1">Bacteriophage T5 Orf172 DNA-binding domain-containing protein</fullName>
    </recommendedName>
</protein>
<sequence length="170" mass="20263">MDYSVCRYLTAPFRKQNESIPCPGIRFLRGQFDHLQDRKHFILSNSGVYFITSEFLGRRFVKIGRSTNIARRRNQLQSGCPFRLKVEHIEVMSESEAVAKEKKWRAMFQDMRKRCEWFNANTNEVNTQLMFHWFPYENEIEAFIENRIAQDATTEFNDEVAPAHQEQLLF</sequence>
<evidence type="ECO:0000313" key="3">
    <source>
        <dbReference type="Proteomes" id="UP000036367"/>
    </source>
</evidence>
<feature type="domain" description="Bacteriophage T5 Orf172 DNA-binding" evidence="1">
    <location>
        <begin position="55"/>
        <end position="132"/>
    </location>
</feature>
<comment type="caution">
    <text evidence="2">The sequence shown here is derived from an EMBL/GenBank/DDBJ whole genome shotgun (WGS) entry which is preliminary data.</text>
</comment>
<keyword evidence="3" id="KW-1185">Reference proteome</keyword>
<dbReference type="InterPro" id="IPR018306">
    <property type="entry name" value="Phage_T5_Orf172_DNA-bd"/>
</dbReference>
<dbReference type="SMART" id="SM00974">
    <property type="entry name" value="T5orf172"/>
    <property type="match status" value="1"/>
</dbReference>
<proteinExistence type="predicted"/>
<accession>A0A0J1B758</accession>
<name>A0A0J1B758_RHOIS</name>
<dbReference type="STRING" id="595434.RISK_005382"/>
<evidence type="ECO:0000259" key="1">
    <source>
        <dbReference type="SMART" id="SM00974"/>
    </source>
</evidence>
<evidence type="ECO:0000313" key="2">
    <source>
        <dbReference type="EMBL" id="KLU02316.1"/>
    </source>
</evidence>
<dbReference type="EMBL" id="LECT01000044">
    <property type="protein sequence ID" value="KLU02316.1"/>
    <property type="molecule type" value="Genomic_DNA"/>
</dbReference>
<reference evidence="2" key="1">
    <citation type="submission" date="2015-05" db="EMBL/GenBank/DDBJ databases">
        <title>Permanent draft genome of Rhodopirellula islandicus K833.</title>
        <authorList>
            <person name="Kizina J."/>
            <person name="Richter M."/>
            <person name="Glockner F.O."/>
            <person name="Harder J."/>
        </authorList>
    </citation>
    <scope>NUCLEOTIDE SEQUENCE [LARGE SCALE GENOMIC DNA]</scope>
    <source>
        <strain evidence="2">K833</strain>
    </source>
</reference>
<dbReference type="Proteomes" id="UP000036367">
    <property type="component" value="Unassembled WGS sequence"/>
</dbReference>
<organism evidence="2 3">
    <name type="scientific">Rhodopirellula islandica</name>
    <dbReference type="NCBI Taxonomy" id="595434"/>
    <lineage>
        <taxon>Bacteria</taxon>
        <taxon>Pseudomonadati</taxon>
        <taxon>Planctomycetota</taxon>
        <taxon>Planctomycetia</taxon>
        <taxon>Pirellulales</taxon>
        <taxon>Pirellulaceae</taxon>
        <taxon>Rhodopirellula</taxon>
    </lineage>
</organism>